<sequence length="53" mass="5764">MGISVVAEGVETRQQADLLKKRGCRLGYGFLYSKAVPAHIMSPAAGVFRDPDR</sequence>
<dbReference type="RefSeq" id="WP_151046745.1">
    <property type="nucleotide sequence ID" value="NZ_VZUL01000003.1"/>
</dbReference>
<reference evidence="2 3" key="1">
    <citation type="submission" date="2019-09" db="EMBL/GenBank/DDBJ databases">
        <title>Genome sequencing of Ng87 strain.</title>
        <authorList>
            <person name="Karasev E.S."/>
            <person name="Andronov E."/>
        </authorList>
    </citation>
    <scope>NUCLEOTIDE SEQUENCE [LARGE SCALE GENOMIC DNA]</scope>
    <source>
        <strain evidence="2 3">Ng87</strain>
    </source>
</reference>
<dbReference type="Proteomes" id="UP000386575">
    <property type="component" value="Unassembled WGS sequence"/>
</dbReference>
<evidence type="ECO:0000313" key="3">
    <source>
        <dbReference type="Proteomes" id="UP000386575"/>
    </source>
</evidence>
<comment type="caution">
    <text evidence="2">The sequence shown here is derived from an EMBL/GenBank/DDBJ whole genome shotgun (WGS) entry which is preliminary data.</text>
</comment>
<protein>
    <submittedName>
        <fullName evidence="2">EAL domain-containing protein</fullName>
    </submittedName>
</protein>
<feature type="domain" description="EAL" evidence="1">
    <location>
        <begin position="1"/>
        <end position="49"/>
    </location>
</feature>
<dbReference type="AlphaFoldDB" id="A0A6A1THW1"/>
<proteinExistence type="predicted"/>
<dbReference type="PROSITE" id="PS50883">
    <property type="entry name" value="EAL"/>
    <property type="match status" value="1"/>
</dbReference>
<dbReference type="SUPFAM" id="SSF141868">
    <property type="entry name" value="EAL domain-like"/>
    <property type="match status" value="1"/>
</dbReference>
<dbReference type="Pfam" id="PF00563">
    <property type="entry name" value="EAL"/>
    <property type="match status" value="1"/>
</dbReference>
<gene>
    <name evidence="2" type="ORF">F4V91_28455</name>
</gene>
<dbReference type="Gene3D" id="3.20.20.450">
    <property type="entry name" value="EAL domain"/>
    <property type="match status" value="1"/>
</dbReference>
<evidence type="ECO:0000259" key="1">
    <source>
        <dbReference type="PROSITE" id="PS50883"/>
    </source>
</evidence>
<organism evidence="2 3">
    <name type="scientific">Neorhizobium galegae</name>
    <name type="common">Rhizobium galegae</name>
    <dbReference type="NCBI Taxonomy" id="399"/>
    <lineage>
        <taxon>Bacteria</taxon>
        <taxon>Pseudomonadati</taxon>
        <taxon>Pseudomonadota</taxon>
        <taxon>Alphaproteobacteria</taxon>
        <taxon>Hyphomicrobiales</taxon>
        <taxon>Rhizobiaceae</taxon>
        <taxon>Rhizobium/Agrobacterium group</taxon>
        <taxon>Neorhizobium</taxon>
    </lineage>
</organism>
<evidence type="ECO:0000313" key="2">
    <source>
        <dbReference type="EMBL" id="KAB1083464.1"/>
    </source>
</evidence>
<accession>A0A6A1THW1</accession>
<dbReference type="EMBL" id="VZUL01000003">
    <property type="protein sequence ID" value="KAB1083464.1"/>
    <property type="molecule type" value="Genomic_DNA"/>
</dbReference>
<name>A0A6A1THW1_NEOGA</name>
<dbReference type="InterPro" id="IPR001633">
    <property type="entry name" value="EAL_dom"/>
</dbReference>
<dbReference type="InterPro" id="IPR035919">
    <property type="entry name" value="EAL_sf"/>
</dbReference>